<evidence type="ECO:0000256" key="4">
    <source>
        <dbReference type="ARBA" id="ARBA00022692"/>
    </source>
</evidence>
<evidence type="ECO:0000256" key="8">
    <source>
        <dbReference type="SAM" id="Phobius"/>
    </source>
</evidence>
<evidence type="ECO:0000256" key="2">
    <source>
        <dbReference type="ARBA" id="ARBA00022448"/>
    </source>
</evidence>
<accession>A0A6J4UIP4</accession>
<evidence type="ECO:0000256" key="7">
    <source>
        <dbReference type="SAM" id="MobiDB-lite"/>
    </source>
</evidence>
<sequence>MPPPDLSSRPAGAAVPARPAPVASALPTAAPSPRSPGAVTASKSSEGEAARAGMFSALALYPVYRRLWFGSQGASLAQWMQQVGLGWLALTLTDSESFVGLVAFTAGVPFLVVSVPVGALIDRVDRRRLMLACQGCAAVLAILVATDVILGWVEPWHLVAAAALNGTFQATLAPTQQSLVPSLVPREALTNAIGLNSAGQNMTRVVGPSLAGILIGVFGVGAAFVLQAAALVGAFALVLGIRVPPRTPSAGSRGVFDGVRLIARRPDLRGLFLLACIPTFFVFPYVSFLAVFARDILRIGPGGLGLLMAASGSGAVMGSLWVASRRTMVGAGRRLIAMTVAYGGIVIAIALSRTVVLSLPLLVCAGFFGASYMSANNALLQMRVDDHVRGRVISAYLLTQGLMPLGAMPMGLLADRAGAPMAVAAGAIVSSTLAAFLGIRSRELREL</sequence>
<feature type="transmembrane region" description="Helical" evidence="8">
    <location>
        <begin position="335"/>
        <end position="353"/>
    </location>
</feature>
<protein>
    <submittedName>
        <fullName evidence="9">Uncharacterized MFS-type transporter</fullName>
    </submittedName>
</protein>
<feature type="transmembrane region" description="Helical" evidence="8">
    <location>
        <begin position="129"/>
        <end position="153"/>
    </location>
</feature>
<organism evidence="9">
    <name type="scientific">uncultured Thermomicrobiales bacterium</name>
    <dbReference type="NCBI Taxonomy" id="1645740"/>
    <lineage>
        <taxon>Bacteria</taxon>
        <taxon>Pseudomonadati</taxon>
        <taxon>Thermomicrobiota</taxon>
        <taxon>Thermomicrobia</taxon>
        <taxon>Thermomicrobiales</taxon>
        <taxon>environmental samples</taxon>
    </lineage>
</organism>
<dbReference type="InterPro" id="IPR010290">
    <property type="entry name" value="TM_effector"/>
</dbReference>
<dbReference type="InterPro" id="IPR036259">
    <property type="entry name" value="MFS_trans_sf"/>
</dbReference>
<dbReference type="PANTHER" id="PTHR23513:SF6">
    <property type="entry name" value="MAJOR FACILITATOR SUPERFAMILY ASSOCIATED DOMAIN-CONTAINING PROTEIN"/>
    <property type="match status" value="1"/>
</dbReference>
<feature type="transmembrane region" description="Helical" evidence="8">
    <location>
        <begin position="392"/>
        <end position="413"/>
    </location>
</feature>
<keyword evidence="4 8" id="KW-0812">Transmembrane</keyword>
<evidence type="ECO:0000313" key="9">
    <source>
        <dbReference type="EMBL" id="CAA9548843.1"/>
    </source>
</evidence>
<comment type="subcellular location">
    <subcellularLocation>
        <location evidence="1">Cell membrane</location>
        <topology evidence="1">Multi-pass membrane protein</topology>
    </subcellularLocation>
</comment>
<name>A0A6J4UIP4_9BACT</name>
<feature type="transmembrane region" description="Helical" evidence="8">
    <location>
        <begin position="270"/>
        <end position="292"/>
    </location>
</feature>
<evidence type="ECO:0000256" key="6">
    <source>
        <dbReference type="ARBA" id="ARBA00023136"/>
    </source>
</evidence>
<reference evidence="9" key="1">
    <citation type="submission" date="2020-02" db="EMBL/GenBank/DDBJ databases">
        <authorList>
            <person name="Meier V. D."/>
        </authorList>
    </citation>
    <scope>NUCLEOTIDE SEQUENCE</scope>
    <source>
        <strain evidence="9">AVDCRST_MAG49</strain>
    </source>
</reference>
<dbReference type="CDD" id="cd06173">
    <property type="entry name" value="MFS_MefA_like"/>
    <property type="match status" value="1"/>
</dbReference>
<keyword evidence="2" id="KW-0813">Transport</keyword>
<feature type="compositionally biased region" description="Low complexity" evidence="7">
    <location>
        <begin position="7"/>
        <end position="25"/>
    </location>
</feature>
<proteinExistence type="predicted"/>
<feature type="transmembrane region" description="Helical" evidence="8">
    <location>
        <begin position="419"/>
        <end position="439"/>
    </location>
</feature>
<keyword evidence="6 8" id="KW-0472">Membrane</keyword>
<dbReference type="AlphaFoldDB" id="A0A6J4UIP4"/>
<dbReference type="Pfam" id="PF05977">
    <property type="entry name" value="MFS_3"/>
    <property type="match status" value="1"/>
</dbReference>
<dbReference type="Gene3D" id="1.20.1250.20">
    <property type="entry name" value="MFS general substrate transporter like domains"/>
    <property type="match status" value="1"/>
</dbReference>
<dbReference type="SUPFAM" id="SSF103473">
    <property type="entry name" value="MFS general substrate transporter"/>
    <property type="match status" value="1"/>
</dbReference>
<feature type="transmembrane region" description="Helical" evidence="8">
    <location>
        <begin position="304"/>
        <end position="323"/>
    </location>
</feature>
<feature type="transmembrane region" description="Helical" evidence="8">
    <location>
        <begin position="359"/>
        <end position="380"/>
    </location>
</feature>
<feature type="transmembrane region" description="Helical" evidence="8">
    <location>
        <begin position="210"/>
        <end position="239"/>
    </location>
</feature>
<evidence type="ECO:0000256" key="3">
    <source>
        <dbReference type="ARBA" id="ARBA00022475"/>
    </source>
</evidence>
<dbReference type="GO" id="GO:0005886">
    <property type="term" value="C:plasma membrane"/>
    <property type="evidence" value="ECO:0007669"/>
    <property type="project" value="UniProtKB-SubCell"/>
</dbReference>
<evidence type="ECO:0000256" key="1">
    <source>
        <dbReference type="ARBA" id="ARBA00004651"/>
    </source>
</evidence>
<keyword evidence="3" id="KW-1003">Cell membrane</keyword>
<gene>
    <name evidence="9" type="ORF">AVDCRST_MAG49-1600</name>
</gene>
<feature type="transmembrane region" description="Helical" evidence="8">
    <location>
        <begin position="98"/>
        <end position="117"/>
    </location>
</feature>
<feature type="region of interest" description="Disordered" evidence="7">
    <location>
        <begin position="1"/>
        <end position="43"/>
    </location>
</feature>
<dbReference type="PANTHER" id="PTHR23513">
    <property type="entry name" value="INTEGRAL MEMBRANE EFFLUX PROTEIN-RELATED"/>
    <property type="match status" value="1"/>
</dbReference>
<keyword evidence="5 8" id="KW-1133">Transmembrane helix</keyword>
<evidence type="ECO:0000256" key="5">
    <source>
        <dbReference type="ARBA" id="ARBA00022989"/>
    </source>
</evidence>
<dbReference type="EMBL" id="CADCWG010000098">
    <property type="protein sequence ID" value="CAA9548843.1"/>
    <property type="molecule type" value="Genomic_DNA"/>
</dbReference>